<accession>A0AAW0DPZ0</accession>
<comment type="caution">
    <text evidence="1">The sequence shown here is derived from an EMBL/GenBank/DDBJ whole genome shotgun (WGS) entry which is preliminary data.</text>
</comment>
<name>A0AAW0DPZ0_9AGAR</name>
<dbReference type="EMBL" id="JAYKXP010000011">
    <property type="protein sequence ID" value="KAK7052855.1"/>
    <property type="molecule type" value="Genomic_DNA"/>
</dbReference>
<dbReference type="Proteomes" id="UP001383192">
    <property type="component" value="Unassembled WGS sequence"/>
</dbReference>
<sequence length="282" mass="31208">MSFQHIDSEHSLGVSVEQIPYFGDAANAYPGGVIEPPAISVPVSPTFGPTTGQGERPPADTILFSSDFVMFHVDESTLLQFSDNNFRGLLPFLGQDEASRMLFFHDILSSELEIALKAIYKMPATIASTAGGGNLEELWLLAKGIGWLPTFGIPAKVVVLPNTDIFTLILSYAPLHPMETYTVAGSHDLEQLAAAVSPHTLPLELSRVTEELGEQMGWKYMLRLFRLHMNRRTTLMNLLAPAPDIHHPIRNCDFDDQKELKGKWSMAVASLTWEIRAVYGKI</sequence>
<gene>
    <name evidence="1" type="ORF">VNI00_004174</name>
</gene>
<protein>
    <submittedName>
        <fullName evidence="1">Uncharacterized protein</fullName>
    </submittedName>
</protein>
<evidence type="ECO:0000313" key="2">
    <source>
        <dbReference type="Proteomes" id="UP001383192"/>
    </source>
</evidence>
<keyword evidence="2" id="KW-1185">Reference proteome</keyword>
<reference evidence="1 2" key="1">
    <citation type="submission" date="2024-01" db="EMBL/GenBank/DDBJ databases">
        <title>A draft genome for a cacao thread blight-causing isolate of Paramarasmius palmivorus.</title>
        <authorList>
            <person name="Baruah I.K."/>
            <person name="Bukari Y."/>
            <person name="Amoako-Attah I."/>
            <person name="Meinhardt L.W."/>
            <person name="Bailey B.A."/>
            <person name="Cohen S.P."/>
        </authorList>
    </citation>
    <scope>NUCLEOTIDE SEQUENCE [LARGE SCALE GENOMIC DNA]</scope>
    <source>
        <strain evidence="1 2">GH-12</strain>
    </source>
</reference>
<dbReference type="AlphaFoldDB" id="A0AAW0DPZ0"/>
<organism evidence="1 2">
    <name type="scientific">Paramarasmius palmivorus</name>
    <dbReference type="NCBI Taxonomy" id="297713"/>
    <lineage>
        <taxon>Eukaryota</taxon>
        <taxon>Fungi</taxon>
        <taxon>Dikarya</taxon>
        <taxon>Basidiomycota</taxon>
        <taxon>Agaricomycotina</taxon>
        <taxon>Agaricomycetes</taxon>
        <taxon>Agaricomycetidae</taxon>
        <taxon>Agaricales</taxon>
        <taxon>Marasmiineae</taxon>
        <taxon>Marasmiaceae</taxon>
        <taxon>Paramarasmius</taxon>
    </lineage>
</organism>
<evidence type="ECO:0000313" key="1">
    <source>
        <dbReference type="EMBL" id="KAK7052855.1"/>
    </source>
</evidence>
<proteinExistence type="predicted"/>